<dbReference type="EMBL" id="SOSA01000652">
    <property type="protein sequence ID" value="THC89447.1"/>
    <property type="molecule type" value="Genomic_DNA"/>
</dbReference>
<evidence type="ECO:0000313" key="2">
    <source>
        <dbReference type="Proteomes" id="UP000308092"/>
    </source>
</evidence>
<dbReference type="Proteomes" id="UP000308092">
    <property type="component" value="Unassembled WGS sequence"/>
</dbReference>
<name>A0A4S3J5U1_9EURO</name>
<reference evidence="1 2" key="1">
    <citation type="submission" date="2019-03" db="EMBL/GenBank/DDBJ databases">
        <title>The genome sequence of a newly discovered highly antifungal drug resistant Aspergillus species, Aspergillus tanneri NIH 1004.</title>
        <authorList>
            <person name="Mounaud S."/>
            <person name="Singh I."/>
            <person name="Joardar V."/>
            <person name="Pakala S."/>
            <person name="Pakala S."/>
            <person name="Venepally P."/>
            <person name="Hoover J."/>
            <person name="Nierman W."/>
            <person name="Chung J."/>
            <person name="Losada L."/>
        </authorList>
    </citation>
    <scope>NUCLEOTIDE SEQUENCE [LARGE SCALE GENOMIC DNA]</scope>
    <source>
        <strain evidence="1 2">NIH1004</strain>
    </source>
</reference>
<sequence length="12" mass="1479">METLPKFKEIEN</sequence>
<comment type="caution">
    <text evidence="1">The sequence shown here is derived from an EMBL/GenBank/DDBJ whole genome shotgun (WGS) entry which is preliminary data.</text>
</comment>
<protein>
    <submittedName>
        <fullName evidence="1">Uncharacterized protein</fullName>
    </submittedName>
</protein>
<dbReference type="VEuPathDB" id="FungiDB:EYZ11_011102"/>
<organism evidence="1 2">
    <name type="scientific">Aspergillus tanneri</name>
    <dbReference type="NCBI Taxonomy" id="1220188"/>
    <lineage>
        <taxon>Eukaryota</taxon>
        <taxon>Fungi</taxon>
        <taxon>Dikarya</taxon>
        <taxon>Ascomycota</taxon>
        <taxon>Pezizomycotina</taxon>
        <taxon>Eurotiomycetes</taxon>
        <taxon>Eurotiomycetidae</taxon>
        <taxon>Eurotiales</taxon>
        <taxon>Aspergillaceae</taxon>
        <taxon>Aspergillus</taxon>
        <taxon>Aspergillus subgen. Circumdati</taxon>
    </lineage>
</organism>
<keyword evidence="2" id="KW-1185">Reference proteome</keyword>
<gene>
    <name evidence="1" type="ORF">EYZ11_011102</name>
</gene>
<proteinExistence type="predicted"/>
<evidence type="ECO:0000313" key="1">
    <source>
        <dbReference type="EMBL" id="THC89447.1"/>
    </source>
</evidence>
<accession>A0A4S3J5U1</accession>